<keyword evidence="3" id="KW-0238">DNA-binding</keyword>
<dbReference type="GO" id="GO:0006351">
    <property type="term" value="P:DNA-templated transcription"/>
    <property type="evidence" value="ECO:0007669"/>
    <property type="project" value="TreeGrafter"/>
</dbReference>
<dbReference type="AlphaFoldDB" id="A0A2X2DW58"/>
<dbReference type="Pfam" id="PF00126">
    <property type="entry name" value="HTH_1"/>
    <property type="match status" value="1"/>
</dbReference>
<dbReference type="InterPro" id="IPR058163">
    <property type="entry name" value="LysR-type_TF_proteobact-type"/>
</dbReference>
<dbReference type="GO" id="GO:0003700">
    <property type="term" value="F:DNA-binding transcription factor activity"/>
    <property type="evidence" value="ECO:0007669"/>
    <property type="project" value="InterPro"/>
</dbReference>
<dbReference type="PANTHER" id="PTHR30537:SF58">
    <property type="entry name" value="HTH-TYPE TRANSCRIPTIONAL REGULATOR PERR"/>
    <property type="match status" value="1"/>
</dbReference>
<evidence type="ECO:0000313" key="6">
    <source>
        <dbReference type="EMBL" id="SPZ16315.1"/>
    </source>
</evidence>
<dbReference type="InterPro" id="IPR005119">
    <property type="entry name" value="LysR_subst-bd"/>
</dbReference>
<evidence type="ECO:0000256" key="2">
    <source>
        <dbReference type="ARBA" id="ARBA00023015"/>
    </source>
</evidence>
<sequence length="353" mass="39090">MDSAQGGPLCADSLVRSALAILKKSLYAEKNSAWSVGTLQYPQEGTDIMSSEGNRLLSLRPFKAIQAFEMAARLGNVARAAEQLDLTPSAVSHQIANLETLIGRPLFRRTAKGVTLTPCGEQYLRDVSGVLDTLATATQRASSDLSQDCLRLHSSPSFGLLWLLPRLEAFQASHPDIQINLSCSYEALHFSRDKVDLDIRHGVPNWNTLEVRTIRHEHVAVMASPALLQKQPIAAPHDLLTCNLILSEATLVQWPQWFAQQGLSLPEAPFSLSFDRSYMTLEAASHGLGFALESTLLAREYLEQGKLVSVFGAEFCSPVSAHHLVFPRSHSDFPRVRRFLAWLQQELGHDFSY</sequence>
<evidence type="ECO:0000256" key="1">
    <source>
        <dbReference type="ARBA" id="ARBA00009437"/>
    </source>
</evidence>
<keyword evidence="2" id="KW-0805">Transcription regulation</keyword>
<reference evidence="6 7" key="1">
    <citation type="submission" date="2018-06" db="EMBL/GenBank/DDBJ databases">
        <authorList>
            <consortium name="Pathogen Informatics"/>
            <person name="Doyle S."/>
        </authorList>
    </citation>
    <scope>NUCLEOTIDE SEQUENCE [LARGE SCALE GENOMIC DNA]</scope>
    <source>
        <strain evidence="6 7">NCTC11842</strain>
    </source>
</reference>
<dbReference type="SUPFAM" id="SSF53850">
    <property type="entry name" value="Periplasmic binding protein-like II"/>
    <property type="match status" value="1"/>
</dbReference>
<dbReference type="SUPFAM" id="SSF46785">
    <property type="entry name" value="Winged helix' DNA-binding domain"/>
    <property type="match status" value="1"/>
</dbReference>
<dbReference type="CDD" id="cd08432">
    <property type="entry name" value="PBP2_GcdR_TrpI_HvrB_AmpR_like"/>
    <property type="match status" value="1"/>
</dbReference>
<evidence type="ECO:0000259" key="5">
    <source>
        <dbReference type="PROSITE" id="PS50931"/>
    </source>
</evidence>
<dbReference type="Proteomes" id="UP000250443">
    <property type="component" value="Unassembled WGS sequence"/>
</dbReference>
<evidence type="ECO:0000256" key="3">
    <source>
        <dbReference type="ARBA" id="ARBA00023125"/>
    </source>
</evidence>
<dbReference type="PANTHER" id="PTHR30537">
    <property type="entry name" value="HTH-TYPE TRANSCRIPTIONAL REGULATOR"/>
    <property type="match status" value="1"/>
</dbReference>
<name>A0A2X2DW58_PSELU</name>
<proteinExistence type="inferred from homology"/>
<evidence type="ECO:0000256" key="4">
    <source>
        <dbReference type="ARBA" id="ARBA00023163"/>
    </source>
</evidence>
<accession>A0A2X2DW58</accession>
<dbReference type="InterPro" id="IPR036390">
    <property type="entry name" value="WH_DNA-bd_sf"/>
</dbReference>
<dbReference type="InterPro" id="IPR000847">
    <property type="entry name" value="LysR_HTH_N"/>
</dbReference>
<dbReference type="InterPro" id="IPR036388">
    <property type="entry name" value="WH-like_DNA-bd_sf"/>
</dbReference>
<organism evidence="6 7">
    <name type="scientific">Pseudomonas luteola</name>
    <dbReference type="NCBI Taxonomy" id="47886"/>
    <lineage>
        <taxon>Bacteria</taxon>
        <taxon>Pseudomonadati</taxon>
        <taxon>Pseudomonadota</taxon>
        <taxon>Gammaproteobacteria</taxon>
        <taxon>Pseudomonadales</taxon>
        <taxon>Pseudomonadaceae</taxon>
        <taxon>Pseudomonas</taxon>
    </lineage>
</organism>
<protein>
    <submittedName>
        <fullName evidence="6">LysR family transcriptional regulator</fullName>
    </submittedName>
</protein>
<evidence type="ECO:0000313" key="7">
    <source>
        <dbReference type="Proteomes" id="UP000250443"/>
    </source>
</evidence>
<dbReference type="Pfam" id="PF03466">
    <property type="entry name" value="LysR_substrate"/>
    <property type="match status" value="1"/>
</dbReference>
<gene>
    <name evidence="6" type="primary">gcvA_5</name>
    <name evidence="6" type="ORF">NCTC11842_05346</name>
</gene>
<dbReference type="GO" id="GO:0043565">
    <property type="term" value="F:sequence-specific DNA binding"/>
    <property type="evidence" value="ECO:0007669"/>
    <property type="project" value="TreeGrafter"/>
</dbReference>
<dbReference type="Gene3D" id="3.40.190.10">
    <property type="entry name" value="Periplasmic binding protein-like II"/>
    <property type="match status" value="2"/>
</dbReference>
<dbReference type="PROSITE" id="PS50931">
    <property type="entry name" value="HTH_LYSR"/>
    <property type="match status" value="1"/>
</dbReference>
<keyword evidence="4" id="KW-0804">Transcription</keyword>
<dbReference type="Gene3D" id="1.10.10.10">
    <property type="entry name" value="Winged helix-like DNA-binding domain superfamily/Winged helix DNA-binding domain"/>
    <property type="match status" value="1"/>
</dbReference>
<dbReference type="EMBL" id="UAUF01000015">
    <property type="protein sequence ID" value="SPZ16315.1"/>
    <property type="molecule type" value="Genomic_DNA"/>
</dbReference>
<feature type="domain" description="HTH lysR-type" evidence="5">
    <location>
        <begin position="60"/>
        <end position="117"/>
    </location>
</feature>
<comment type="similarity">
    <text evidence="1">Belongs to the LysR transcriptional regulatory family.</text>
</comment>